<dbReference type="InterPro" id="IPR004027">
    <property type="entry name" value="SEC_C_motif"/>
</dbReference>
<accession>A0A382U6T8</accession>
<protein>
    <recommendedName>
        <fullName evidence="2">Zinc chelation protein SecC</fullName>
    </recommendedName>
</protein>
<organism evidence="1">
    <name type="scientific">marine metagenome</name>
    <dbReference type="NCBI Taxonomy" id="408172"/>
    <lineage>
        <taxon>unclassified sequences</taxon>
        <taxon>metagenomes</taxon>
        <taxon>ecological metagenomes</taxon>
    </lineage>
</organism>
<name>A0A382U6T8_9ZZZZ</name>
<evidence type="ECO:0008006" key="2">
    <source>
        <dbReference type="Google" id="ProtNLM"/>
    </source>
</evidence>
<dbReference type="Pfam" id="PF02810">
    <property type="entry name" value="SEC-C"/>
    <property type="match status" value="1"/>
</dbReference>
<proteinExistence type="predicted"/>
<dbReference type="AlphaFoldDB" id="A0A382U6T8"/>
<dbReference type="SUPFAM" id="SSF103642">
    <property type="entry name" value="Sec-C motif"/>
    <property type="match status" value="1"/>
</dbReference>
<sequence>MRGNVVIGKERTNWYGNHGKACTCAECVTLNAEQRRFDEITQDRKVGRNEKCPCGSSKKYKKCHGA</sequence>
<reference evidence="1" key="1">
    <citation type="submission" date="2018-05" db="EMBL/GenBank/DDBJ databases">
        <authorList>
            <person name="Lanie J.A."/>
            <person name="Ng W.-L."/>
            <person name="Kazmierczak K.M."/>
            <person name="Andrzejewski T.M."/>
            <person name="Davidsen T.M."/>
            <person name="Wayne K.J."/>
            <person name="Tettelin H."/>
            <person name="Glass J.I."/>
            <person name="Rusch D."/>
            <person name="Podicherti R."/>
            <person name="Tsui H.-C.T."/>
            <person name="Winkler M.E."/>
        </authorList>
    </citation>
    <scope>NUCLEOTIDE SEQUENCE</scope>
</reference>
<dbReference type="EMBL" id="UINC01141635">
    <property type="protein sequence ID" value="SVD29491.1"/>
    <property type="molecule type" value="Genomic_DNA"/>
</dbReference>
<gene>
    <name evidence="1" type="ORF">METZ01_LOCUS382345</name>
</gene>
<evidence type="ECO:0000313" key="1">
    <source>
        <dbReference type="EMBL" id="SVD29491.1"/>
    </source>
</evidence>
<dbReference type="Gene3D" id="3.10.450.50">
    <property type="match status" value="1"/>
</dbReference>